<evidence type="ECO:0000256" key="1">
    <source>
        <dbReference type="ARBA" id="ARBA00012647"/>
    </source>
</evidence>
<evidence type="ECO:0000313" key="5">
    <source>
        <dbReference type="EMBL" id="CAF1319315.1"/>
    </source>
</evidence>
<comment type="caution">
    <text evidence="5">The sequence shown here is derived from an EMBL/GenBank/DDBJ whole genome shotgun (WGS) entry which is preliminary data.</text>
</comment>
<dbReference type="SUPFAM" id="SSF53649">
    <property type="entry name" value="Alkaline phosphatase-like"/>
    <property type="match status" value="1"/>
</dbReference>
<dbReference type="GO" id="GO:0004035">
    <property type="term" value="F:alkaline phosphatase activity"/>
    <property type="evidence" value="ECO:0007669"/>
    <property type="project" value="UniProtKB-EC"/>
</dbReference>
<dbReference type="AlphaFoldDB" id="A0A8S2F3X8"/>
<dbReference type="EC" id="3.1.3.1" evidence="1"/>
<dbReference type="PRINTS" id="PR00113">
    <property type="entry name" value="ALKPHPHTASE"/>
</dbReference>
<organism evidence="5 7">
    <name type="scientific">Didymodactylos carnosus</name>
    <dbReference type="NCBI Taxonomy" id="1234261"/>
    <lineage>
        <taxon>Eukaryota</taxon>
        <taxon>Metazoa</taxon>
        <taxon>Spiralia</taxon>
        <taxon>Gnathifera</taxon>
        <taxon>Rotifera</taxon>
        <taxon>Eurotatoria</taxon>
        <taxon>Bdelloidea</taxon>
        <taxon>Philodinida</taxon>
        <taxon>Philodinidae</taxon>
        <taxon>Didymodactylos</taxon>
    </lineage>
</organism>
<dbReference type="InterPro" id="IPR001952">
    <property type="entry name" value="Alkaline_phosphatase"/>
</dbReference>
<evidence type="ECO:0000313" key="7">
    <source>
        <dbReference type="Proteomes" id="UP000677228"/>
    </source>
</evidence>
<dbReference type="InterPro" id="IPR017850">
    <property type="entry name" value="Alkaline_phosphatase_core_sf"/>
</dbReference>
<feature type="binding site" evidence="3">
    <location>
        <position position="215"/>
    </location>
    <ligand>
        <name>Zn(2+)</name>
        <dbReference type="ChEBI" id="CHEBI:29105"/>
        <label>2</label>
    </ligand>
</feature>
<dbReference type="SMART" id="SM00098">
    <property type="entry name" value="alkPPc"/>
    <property type="match status" value="1"/>
</dbReference>
<feature type="binding site" evidence="3">
    <location>
        <position position="216"/>
    </location>
    <ligand>
        <name>Zn(2+)</name>
        <dbReference type="ChEBI" id="CHEBI:29105"/>
        <label>2</label>
    </ligand>
</feature>
<dbReference type="Gene3D" id="3.40.720.10">
    <property type="entry name" value="Alkaline Phosphatase, subunit A"/>
    <property type="match status" value="1"/>
</dbReference>
<comment type="cofactor">
    <cofactor evidence="3">
        <name>Zn(2+)</name>
        <dbReference type="ChEBI" id="CHEBI:29105"/>
    </cofactor>
    <text evidence="3">Binds 2 Zn(2+) ions.</text>
</comment>
<evidence type="ECO:0000313" key="6">
    <source>
        <dbReference type="EMBL" id="CAF4129024.1"/>
    </source>
</evidence>
<dbReference type="PANTHER" id="PTHR11596">
    <property type="entry name" value="ALKALINE PHOSPHATASE"/>
    <property type="match status" value="1"/>
</dbReference>
<dbReference type="Pfam" id="PF00245">
    <property type="entry name" value="Alk_phosphatase"/>
    <property type="match status" value="1"/>
</dbReference>
<keyword evidence="3" id="KW-0862">Zinc</keyword>
<dbReference type="EMBL" id="CAJNOK010020616">
    <property type="protein sequence ID" value="CAF1319315.1"/>
    <property type="molecule type" value="Genomic_DNA"/>
</dbReference>
<comment type="similarity">
    <text evidence="4">Belongs to the alkaline phosphatase family.</text>
</comment>
<feature type="binding site" evidence="3">
    <location>
        <position position="9"/>
    </location>
    <ligand>
        <name>Mg(2+)</name>
        <dbReference type="ChEBI" id="CHEBI:18420"/>
    </ligand>
</feature>
<feature type="binding site" evidence="3">
    <location>
        <position position="174"/>
    </location>
    <ligand>
        <name>Zn(2+)</name>
        <dbReference type="ChEBI" id="CHEBI:29105"/>
        <label>2</label>
    </ligand>
</feature>
<dbReference type="PANTHER" id="PTHR11596:SF5">
    <property type="entry name" value="ALKALINE PHOSPHATASE"/>
    <property type="match status" value="1"/>
</dbReference>
<feature type="binding site" evidence="3">
    <location>
        <position position="165"/>
    </location>
    <ligand>
        <name>Mg(2+)</name>
        <dbReference type="ChEBI" id="CHEBI:18420"/>
    </ligand>
</feature>
<gene>
    <name evidence="5" type="ORF">OVA965_LOCUS29362</name>
    <name evidence="6" type="ORF">TMI583_LOCUS30133</name>
</gene>
<dbReference type="CDD" id="cd16012">
    <property type="entry name" value="ALP"/>
    <property type="match status" value="1"/>
</dbReference>
<keyword evidence="2" id="KW-0597">Phosphoprotein</keyword>
<dbReference type="Proteomes" id="UP000677228">
    <property type="component" value="Unassembled WGS sequence"/>
</dbReference>
<comment type="cofactor">
    <cofactor evidence="3">
        <name>Mg(2+)</name>
        <dbReference type="ChEBI" id="CHEBI:18420"/>
    </cofactor>
    <text evidence="3">Binds 1 Mg(2+) ion.</text>
</comment>
<evidence type="ECO:0000256" key="4">
    <source>
        <dbReference type="RuleBase" id="RU003946"/>
    </source>
</evidence>
<dbReference type="Proteomes" id="UP000682733">
    <property type="component" value="Unassembled WGS sequence"/>
</dbReference>
<protein>
    <recommendedName>
        <fullName evidence="1">alkaline phosphatase</fullName>
        <ecNumber evidence="1">3.1.3.1</ecNumber>
    </recommendedName>
</protein>
<feature type="binding site" evidence="3">
    <location>
        <position position="7"/>
    </location>
    <ligand>
        <name>Mg(2+)</name>
        <dbReference type="ChEBI" id="CHEBI:18420"/>
    </ligand>
</feature>
<feature type="non-terminal residue" evidence="5">
    <location>
        <position position="1"/>
    </location>
</feature>
<feature type="binding site" evidence="3">
    <location>
        <position position="294"/>
    </location>
    <ligand>
        <name>Zn(2+)</name>
        <dbReference type="ChEBI" id="CHEBI:29105"/>
        <label>2</label>
    </ligand>
</feature>
<sequence>VTARITHASPAAAYAHSPERLWEGYDSVNFGANEAAQGCTDIARQLVSRSPPIDLLLGGGRKFFYPKTKADDENPSLNGVRTDNISLIDDLWKGRYIWNKTELKKIVLGSPEPLLGLFSYDHMRFETDRIRNPKEEPSLSEMTSFAVEHLLMKTQDKYGFFLFVEGSRIDHGHHYTKARYALDEYVEFDNTIGEVKRILKDKGVLDDTLLVVTADHSHMFSFGAGSARGSNIFGFATLENANVSDIDKMPVNIIAYGNGPNFPATRNRTYLDSIDFNSTEYRQPAALPLIEETHGGEDVAVFAHGPWSHLFTGTMEQHTIAHKMAYAACWDDEIKTEIIKGNGIHVLIVCAFQLQFHVETVQQSSLEILQAVSFETEAASIIKEQEKFIQLLNDIVLANVFPQRIPADGILFNLAEHQATMIKDQTKASWVHKRMLVGSVATSFEYDIMIS</sequence>
<accession>A0A8S2F3X8</accession>
<name>A0A8S2F3X8_9BILA</name>
<reference evidence="5" key="1">
    <citation type="submission" date="2021-02" db="EMBL/GenBank/DDBJ databases">
        <authorList>
            <person name="Nowell W R."/>
        </authorList>
    </citation>
    <scope>NUCLEOTIDE SEQUENCE</scope>
</reference>
<proteinExistence type="inferred from homology"/>
<keyword evidence="3" id="KW-0460">Magnesium</keyword>
<keyword evidence="3" id="KW-0479">Metal-binding</keyword>
<dbReference type="EMBL" id="CAJOBA010042217">
    <property type="protein sequence ID" value="CAF4129024.1"/>
    <property type="molecule type" value="Genomic_DNA"/>
</dbReference>
<evidence type="ECO:0000256" key="3">
    <source>
        <dbReference type="PIRSR" id="PIRSR601952-2"/>
    </source>
</evidence>
<feature type="binding site" evidence="3">
    <location>
        <position position="170"/>
    </location>
    <ligand>
        <name>Zn(2+)</name>
        <dbReference type="ChEBI" id="CHEBI:29105"/>
        <label>2</label>
    </ligand>
</feature>
<dbReference type="GO" id="GO:0046872">
    <property type="term" value="F:metal ion binding"/>
    <property type="evidence" value="ECO:0007669"/>
    <property type="project" value="UniProtKB-KW"/>
</dbReference>
<evidence type="ECO:0000256" key="2">
    <source>
        <dbReference type="ARBA" id="ARBA00022553"/>
    </source>
</evidence>